<feature type="domain" description="Aminotransferase class I/classII large" evidence="10">
    <location>
        <begin position="27"/>
        <end position="329"/>
    </location>
</feature>
<evidence type="ECO:0000256" key="2">
    <source>
        <dbReference type="ARBA" id="ARBA00003444"/>
    </source>
</evidence>
<evidence type="ECO:0000256" key="3">
    <source>
        <dbReference type="ARBA" id="ARBA00004953"/>
    </source>
</evidence>
<evidence type="ECO:0000256" key="9">
    <source>
        <dbReference type="ARBA" id="ARBA00048531"/>
    </source>
</evidence>
<evidence type="ECO:0000256" key="5">
    <source>
        <dbReference type="ARBA" id="ARBA00022573"/>
    </source>
</evidence>
<dbReference type="AlphaFoldDB" id="A0A508WTN6"/>
<protein>
    <recommendedName>
        <fullName evidence="4">threonine-phosphate decarboxylase</fullName>
        <ecNumber evidence="4">4.1.1.81</ecNumber>
    </recommendedName>
    <alternativeName>
        <fullName evidence="8">L-threonine-O-3-phosphate decarboxylase</fullName>
    </alternativeName>
</protein>
<keyword evidence="7 11" id="KW-0456">Lyase</keyword>
<dbReference type="Gene3D" id="3.90.1150.10">
    <property type="entry name" value="Aspartate Aminotransferase, domain 1"/>
    <property type="match status" value="1"/>
</dbReference>
<keyword evidence="5" id="KW-0169">Cobalamin biosynthesis</keyword>
<gene>
    <name evidence="11" type="primary">cobC</name>
    <name evidence="11" type="ORF">EMEDMD4_220008</name>
</gene>
<dbReference type="Proteomes" id="UP000507954">
    <property type="component" value="Unassembled WGS sequence"/>
</dbReference>
<dbReference type="InterPro" id="IPR004839">
    <property type="entry name" value="Aminotransferase_I/II_large"/>
</dbReference>
<dbReference type="InterPro" id="IPR015422">
    <property type="entry name" value="PyrdxlP-dep_Trfase_small"/>
</dbReference>
<dbReference type="GO" id="GO:0030170">
    <property type="term" value="F:pyridoxal phosphate binding"/>
    <property type="evidence" value="ECO:0007669"/>
    <property type="project" value="InterPro"/>
</dbReference>
<dbReference type="GO" id="GO:0009236">
    <property type="term" value="P:cobalamin biosynthetic process"/>
    <property type="evidence" value="ECO:0007669"/>
    <property type="project" value="UniProtKB-UniPathway"/>
</dbReference>
<evidence type="ECO:0000256" key="6">
    <source>
        <dbReference type="ARBA" id="ARBA00022898"/>
    </source>
</evidence>
<comment type="pathway">
    <text evidence="3">Cofactor biosynthesis; adenosylcobalamin biosynthesis.</text>
</comment>
<comment type="catalytic activity">
    <reaction evidence="9">
        <text>O-phospho-L-threonine + H(+) = (R)-1-aminopropan-2-yl phosphate + CO2</text>
        <dbReference type="Rhea" id="RHEA:11492"/>
        <dbReference type="ChEBI" id="CHEBI:15378"/>
        <dbReference type="ChEBI" id="CHEBI:16526"/>
        <dbReference type="ChEBI" id="CHEBI:58563"/>
        <dbReference type="ChEBI" id="CHEBI:58675"/>
        <dbReference type="EC" id="4.1.1.81"/>
    </reaction>
</comment>
<dbReference type="EMBL" id="CABFNB010000087">
    <property type="protein sequence ID" value="VTZ60890.1"/>
    <property type="molecule type" value="Genomic_DNA"/>
</dbReference>
<dbReference type="NCBIfam" id="TIGR01140">
    <property type="entry name" value="L_thr_O3P_dcar"/>
    <property type="match status" value="1"/>
</dbReference>
<accession>A0A508WTN6</accession>
<sequence length="335" mass="36049">MTMPNPITHGGGISEAAARFGGRPEDWLDLSTGINPCPAALPEIDARAWHRLPDRHVEEAARAAASRYYRTGGLMPLPVPGTQAVIQLLPRIADPGKRAAIFAPTYGEYARVLRAAGIAVDTVGYADDLQAAHGLSVIVNPNNPTGRFFPPDEILAMAEAMRTHRGLLVVDEAFGDLEPAASVAGHVAAHDNLIVFRSFGKFFGLAGLRLGFVVANRPIEEALRNWLGPWAVSGPALAISAKLMECDTNRIKAGIAERKAALDTLLFGAGLHIVGGTGLFALVDHERAHDIHTALCEAHILTRKFDYAPRWLRIGLSPNPASDRRLAEAFNRMGF</sequence>
<dbReference type="PANTHER" id="PTHR42885:SF1">
    <property type="entry name" value="THREONINE-PHOSPHATE DECARBOXYLASE"/>
    <property type="match status" value="1"/>
</dbReference>
<dbReference type="PANTHER" id="PTHR42885">
    <property type="entry name" value="HISTIDINOL-PHOSPHATE AMINOTRANSFERASE-RELATED"/>
    <property type="match status" value="1"/>
</dbReference>
<dbReference type="InterPro" id="IPR004838">
    <property type="entry name" value="NHTrfase_class1_PyrdxlP-BS"/>
</dbReference>
<evidence type="ECO:0000256" key="8">
    <source>
        <dbReference type="ARBA" id="ARBA00029996"/>
    </source>
</evidence>
<dbReference type="GO" id="GO:0048472">
    <property type="term" value="F:threonine-phosphate decarboxylase activity"/>
    <property type="evidence" value="ECO:0007669"/>
    <property type="project" value="UniProtKB-EC"/>
</dbReference>
<evidence type="ECO:0000256" key="1">
    <source>
        <dbReference type="ARBA" id="ARBA00001933"/>
    </source>
</evidence>
<comment type="cofactor">
    <cofactor evidence="1">
        <name>pyridoxal 5'-phosphate</name>
        <dbReference type="ChEBI" id="CHEBI:597326"/>
    </cofactor>
</comment>
<organism evidence="11">
    <name type="scientific">Sinorhizobium medicae</name>
    <dbReference type="NCBI Taxonomy" id="110321"/>
    <lineage>
        <taxon>Bacteria</taxon>
        <taxon>Pseudomonadati</taxon>
        <taxon>Pseudomonadota</taxon>
        <taxon>Alphaproteobacteria</taxon>
        <taxon>Hyphomicrobiales</taxon>
        <taxon>Rhizobiaceae</taxon>
        <taxon>Sinorhizobium/Ensifer group</taxon>
        <taxon>Sinorhizobium</taxon>
    </lineage>
</organism>
<name>A0A508WTN6_9HYPH</name>
<evidence type="ECO:0000256" key="7">
    <source>
        <dbReference type="ARBA" id="ARBA00023239"/>
    </source>
</evidence>
<dbReference type="InterPro" id="IPR005860">
    <property type="entry name" value="CobD"/>
</dbReference>
<dbReference type="CDD" id="cd00609">
    <property type="entry name" value="AAT_like"/>
    <property type="match status" value="1"/>
</dbReference>
<dbReference type="Gene3D" id="3.40.640.10">
    <property type="entry name" value="Type I PLP-dependent aspartate aminotransferase-like (Major domain)"/>
    <property type="match status" value="1"/>
</dbReference>
<evidence type="ECO:0000259" key="10">
    <source>
        <dbReference type="Pfam" id="PF00155"/>
    </source>
</evidence>
<dbReference type="InterPro" id="IPR015424">
    <property type="entry name" value="PyrdxlP-dep_Trfase"/>
</dbReference>
<reference evidence="11" key="1">
    <citation type="submission" date="2019-06" db="EMBL/GenBank/DDBJ databases">
        <authorList>
            <person name="Le Quere A."/>
            <person name="Colella S."/>
        </authorList>
    </citation>
    <scope>NUCLEOTIDE SEQUENCE</scope>
    <source>
        <strain evidence="11">EmedicaeMD41</strain>
    </source>
</reference>
<dbReference type="SUPFAM" id="SSF53383">
    <property type="entry name" value="PLP-dependent transferases"/>
    <property type="match status" value="1"/>
</dbReference>
<keyword evidence="6" id="KW-0663">Pyridoxal phosphate</keyword>
<proteinExistence type="predicted"/>
<dbReference type="PROSITE" id="PS00105">
    <property type="entry name" value="AA_TRANSFER_CLASS_1"/>
    <property type="match status" value="1"/>
</dbReference>
<comment type="function">
    <text evidence="2">Decarboxylates L-threonine-O-3-phosphate to yield (R)-1-amino-2-propanol O-2-phosphate, the precursor for the linkage between the nucleotide loop and the corrin ring in cobalamin.</text>
</comment>
<evidence type="ECO:0000313" key="11">
    <source>
        <dbReference type="EMBL" id="VTZ60890.1"/>
    </source>
</evidence>
<dbReference type="UniPathway" id="UPA00148"/>
<dbReference type="EC" id="4.1.1.81" evidence="4"/>
<dbReference type="InterPro" id="IPR015421">
    <property type="entry name" value="PyrdxlP-dep_Trfase_major"/>
</dbReference>
<dbReference type="Pfam" id="PF00155">
    <property type="entry name" value="Aminotran_1_2"/>
    <property type="match status" value="1"/>
</dbReference>
<evidence type="ECO:0000256" key="4">
    <source>
        <dbReference type="ARBA" id="ARBA00012285"/>
    </source>
</evidence>